<dbReference type="AlphaFoldDB" id="A0AAV2AE77"/>
<feature type="non-terminal residue" evidence="1">
    <location>
        <position position="246"/>
    </location>
</feature>
<evidence type="ECO:0000313" key="1">
    <source>
        <dbReference type="EMBL" id="CAL1282301.1"/>
    </source>
</evidence>
<dbReference type="PANTHER" id="PTHR33568">
    <property type="entry name" value="DNA POLYMERASE"/>
    <property type="match status" value="1"/>
</dbReference>
<dbReference type="Gene3D" id="3.40.960.10">
    <property type="entry name" value="VSR Endonuclease"/>
    <property type="match status" value="1"/>
</dbReference>
<dbReference type="InterPro" id="IPR043502">
    <property type="entry name" value="DNA/RNA_pol_sf"/>
</dbReference>
<protein>
    <recommendedName>
        <fullName evidence="3">DNA-directed DNA polymerase</fullName>
    </recommendedName>
</protein>
<dbReference type="GO" id="GO:0071897">
    <property type="term" value="P:DNA biosynthetic process"/>
    <property type="evidence" value="ECO:0007669"/>
    <property type="project" value="UniProtKB-ARBA"/>
</dbReference>
<keyword evidence="2" id="KW-1185">Reference proteome</keyword>
<gene>
    <name evidence="1" type="ORF">LARSCL_LOCUS12025</name>
</gene>
<dbReference type="PANTHER" id="PTHR33568:SF3">
    <property type="entry name" value="DNA-DIRECTED DNA POLYMERASE"/>
    <property type="match status" value="1"/>
</dbReference>
<proteinExistence type="predicted"/>
<reference evidence="1 2" key="1">
    <citation type="submission" date="2024-04" db="EMBL/GenBank/DDBJ databases">
        <authorList>
            <person name="Rising A."/>
            <person name="Reimegard J."/>
            <person name="Sonavane S."/>
            <person name="Akerstrom W."/>
            <person name="Nylinder S."/>
            <person name="Hedman E."/>
            <person name="Kallberg Y."/>
        </authorList>
    </citation>
    <scope>NUCLEOTIDE SEQUENCE [LARGE SCALE GENOMIC DNA]</scope>
</reference>
<sequence>MHKFMLYHQRILTRSDVDILRRCCLQFRSDFMTINGVDPISYTTIASVCMAVYRSNHIPSEMIPMIPVKGYIAKNNFSKESIEWLKFMEYTLGIEICHALNGRGERTIGGIHVDGFCEETQTVFEFYGCFFHGCDVCFNRDDINPVSKIPMWALLKKTKERAAKIRSSGFALKEMWEHDFRRMKRNDVSLQDFCENLDIVERLNPRDAFYGGRTNATKLFYEGEARYIDFTSLYPFVNKYCSYPVG</sequence>
<dbReference type="Proteomes" id="UP001497382">
    <property type="component" value="Unassembled WGS sequence"/>
</dbReference>
<dbReference type="SUPFAM" id="SSF56672">
    <property type="entry name" value="DNA/RNA polymerases"/>
    <property type="match status" value="1"/>
</dbReference>
<comment type="caution">
    <text evidence="1">The sequence shown here is derived from an EMBL/GenBank/DDBJ whole genome shotgun (WGS) entry which is preliminary data.</text>
</comment>
<evidence type="ECO:0008006" key="3">
    <source>
        <dbReference type="Google" id="ProtNLM"/>
    </source>
</evidence>
<name>A0AAV2AE77_9ARAC</name>
<evidence type="ECO:0000313" key="2">
    <source>
        <dbReference type="Proteomes" id="UP001497382"/>
    </source>
</evidence>
<dbReference type="EMBL" id="CAXIEN010000154">
    <property type="protein sequence ID" value="CAL1282301.1"/>
    <property type="molecule type" value="Genomic_DNA"/>
</dbReference>
<accession>A0AAV2AE77</accession>
<organism evidence="1 2">
    <name type="scientific">Larinioides sclopetarius</name>
    <dbReference type="NCBI Taxonomy" id="280406"/>
    <lineage>
        <taxon>Eukaryota</taxon>
        <taxon>Metazoa</taxon>
        <taxon>Ecdysozoa</taxon>
        <taxon>Arthropoda</taxon>
        <taxon>Chelicerata</taxon>
        <taxon>Arachnida</taxon>
        <taxon>Araneae</taxon>
        <taxon>Araneomorphae</taxon>
        <taxon>Entelegynae</taxon>
        <taxon>Araneoidea</taxon>
        <taxon>Araneidae</taxon>
        <taxon>Larinioides</taxon>
    </lineage>
</organism>